<keyword evidence="1" id="KW-1133">Transmembrane helix</keyword>
<sequence>MIYKQRHYQGLPDSESSGFEEIEHEFMYDNAIWQTVTALKNTYRVLTKLKNDMTSFPDMLPYPDTITPSGYDIDRNMGFKQSGRRSAKKTDWSGNFYEALAGAFKKFLAFNPDLAKARRNPAAHHKIPHAAHHPELTSAESETLIENKNVNVVVNVDPKEVATELWKIIVKEHPALQQSNGARAYVNELEEIIKPYLQPARRSEPSAYEVANGLDFITRRALNNYPTELDAAEEESLTRTIVAHMMTTLKNIRENETDLSTMTYDNSKSTRRMLPDNDKSNFKRYYDDENIDLLIRIRKERKKNTSIMVQLALLAISCIISPFILIQASAMDGDKNILDLRVLNNIMDGITQLNNHFRLAVELLKQIAEYHRSETLSDGMLGVPAKKRRPAALLRDSFMDELGNAGRRAFSRDDFDTHDIKCRE</sequence>
<protein>
    <submittedName>
        <fullName evidence="2">Uncharacterized protein</fullName>
    </submittedName>
</protein>
<reference evidence="2" key="1">
    <citation type="journal article" date="2023" name="bioRxiv">
        <title>Scaffold-level genome assemblies of two parasitoid biocontrol wasps reveal the parthenogenesis mechanism and an associated novel virus.</title>
        <authorList>
            <person name="Inwood S."/>
            <person name="Skelly J."/>
            <person name="Guhlin J."/>
            <person name="Harrop T."/>
            <person name="Goldson S."/>
            <person name="Dearden P."/>
        </authorList>
    </citation>
    <scope>NUCLEOTIDE SEQUENCE</scope>
    <source>
        <strain evidence="2">Lincoln</strain>
        <tissue evidence="2">Whole body</tissue>
    </source>
</reference>
<proteinExistence type="predicted"/>
<dbReference type="Proteomes" id="UP001168972">
    <property type="component" value="Unassembled WGS sequence"/>
</dbReference>
<feature type="transmembrane region" description="Helical" evidence="1">
    <location>
        <begin position="307"/>
        <end position="326"/>
    </location>
</feature>
<reference evidence="2" key="2">
    <citation type="submission" date="2023-03" db="EMBL/GenBank/DDBJ databases">
        <authorList>
            <person name="Inwood S.N."/>
            <person name="Skelly J.G."/>
            <person name="Guhlin J."/>
            <person name="Harrop T.W.R."/>
            <person name="Goldson S.G."/>
            <person name="Dearden P.K."/>
        </authorList>
    </citation>
    <scope>NUCLEOTIDE SEQUENCE</scope>
    <source>
        <strain evidence="2">Lincoln</strain>
        <tissue evidence="2">Whole body</tissue>
    </source>
</reference>
<accession>A0AA39G3Q8</accession>
<gene>
    <name evidence="2" type="ORF">PV327_006157</name>
</gene>
<organism evidence="2 3">
    <name type="scientific">Microctonus hyperodae</name>
    <name type="common">Parasitoid wasp</name>
    <dbReference type="NCBI Taxonomy" id="165561"/>
    <lineage>
        <taxon>Eukaryota</taxon>
        <taxon>Metazoa</taxon>
        <taxon>Ecdysozoa</taxon>
        <taxon>Arthropoda</taxon>
        <taxon>Hexapoda</taxon>
        <taxon>Insecta</taxon>
        <taxon>Pterygota</taxon>
        <taxon>Neoptera</taxon>
        <taxon>Endopterygota</taxon>
        <taxon>Hymenoptera</taxon>
        <taxon>Apocrita</taxon>
        <taxon>Ichneumonoidea</taxon>
        <taxon>Braconidae</taxon>
        <taxon>Euphorinae</taxon>
        <taxon>Microctonus</taxon>
    </lineage>
</organism>
<evidence type="ECO:0000313" key="3">
    <source>
        <dbReference type="Proteomes" id="UP001168972"/>
    </source>
</evidence>
<evidence type="ECO:0000256" key="1">
    <source>
        <dbReference type="SAM" id="Phobius"/>
    </source>
</evidence>
<name>A0AA39G3Q8_MICHY</name>
<keyword evidence="1" id="KW-0472">Membrane</keyword>
<dbReference type="EMBL" id="JAQQBR010000003">
    <property type="protein sequence ID" value="KAK0180530.1"/>
    <property type="molecule type" value="Genomic_DNA"/>
</dbReference>
<keyword evidence="1" id="KW-0812">Transmembrane</keyword>
<keyword evidence="3" id="KW-1185">Reference proteome</keyword>
<dbReference type="AlphaFoldDB" id="A0AA39G3Q8"/>
<comment type="caution">
    <text evidence="2">The sequence shown here is derived from an EMBL/GenBank/DDBJ whole genome shotgun (WGS) entry which is preliminary data.</text>
</comment>
<evidence type="ECO:0000313" key="2">
    <source>
        <dbReference type="EMBL" id="KAK0180530.1"/>
    </source>
</evidence>